<feature type="domain" description="FAD-binding" evidence="6">
    <location>
        <begin position="19"/>
        <end position="87"/>
    </location>
</feature>
<dbReference type="Gene3D" id="3.50.50.60">
    <property type="entry name" value="FAD/NAD(P)-binding domain"/>
    <property type="match status" value="1"/>
</dbReference>
<keyword evidence="5" id="KW-0503">Monooxygenase</keyword>
<dbReference type="InterPro" id="IPR036188">
    <property type="entry name" value="FAD/NAD-bd_sf"/>
</dbReference>
<keyword evidence="4" id="KW-0560">Oxidoreductase</keyword>
<dbReference type="InterPro" id="IPR050493">
    <property type="entry name" value="FAD-dep_Monooxygenase_BioMet"/>
</dbReference>
<sequence>MLTPLSLAQDVLSWPLLARQPLTSWSKGNIVLIGDAAHPMLPFGGQGVNQAIEDGASLGLFMRVIESITVLKRLQAYVQFRHRRVARTQLLASVRPGNEGQVIDQVKLLIEPRVDHDLFLRAVAACMTDSFPKSLGFGFFILSSRANTMSCMKRNELLLVWELDGFECG</sequence>
<dbReference type="OrthoDB" id="3800561at2759"/>
<accession>A0A2V1E2N4</accession>
<dbReference type="GO" id="GO:0004497">
    <property type="term" value="F:monooxygenase activity"/>
    <property type="evidence" value="ECO:0007669"/>
    <property type="project" value="UniProtKB-KW"/>
</dbReference>
<keyword evidence="3" id="KW-0274">FAD</keyword>
<proteinExistence type="inferred from homology"/>
<evidence type="ECO:0000256" key="4">
    <source>
        <dbReference type="ARBA" id="ARBA00023002"/>
    </source>
</evidence>
<evidence type="ECO:0000313" key="7">
    <source>
        <dbReference type="EMBL" id="PVI04788.1"/>
    </source>
</evidence>
<evidence type="ECO:0000256" key="1">
    <source>
        <dbReference type="ARBA" id="ARBA00007992"/>
    </source>
</evidence>
<evidence type="ECO:0000256" key="3">
    <source>
        <dbReference type="ARBA" id="ARBA00022827"/>
    </source>
</evidence>
<dbReference type="STRING" id="97972.A0A2V1E2N4"/>
<dbReference type="AlphaFoldDB" id="A0A2V1E2N4"/>
<protein>
    <recommendedName>
        <fullName evidence="6">FAD-binding domain-containing protein</fullName>
    </recommendedName>
</protein>
<keyword evidence="2" id="KW-0285">Flavoprotein</keyword>
<dbReference type="GO" id="GO:0071949">
    <property type="term" value="F:FAD binding"/>
    <property type="evidence" value="ECO:0007669"/>
    <property type="project" value="InterPro"/>
</dbReference>
<dbReference type="InterPro" id="IPR002938">
    <property type="entry name" value="FAD-bd"/>
</dbReference>
<organism evidence="7 8">
    <name type="scientific">Periconia macrospinosa</name>
    <dbReference type="NCBI Taxonomy" id="97972"/>
    <lineage>
        <taxon>Eukaryota</taxon>
        <taxon>Fungi</taxon>
        <taxon>Dikarya</taxon>
        <taxon>Ascomycota</taxon>
        <taxon>Pezizomycotina</taxon>
        <taxon>Dothideomycetes</taxon>
        <taxon>Pleosporomycetidae</taxon>
        <taxon>Pleosporales</taxon>
        <taxon>Massarineae</taxon>
        <taxon>Periconiaceae</taxon>
        <taxon>Periconia</taxon>
    </lineage>
</organism>
<dbReference type="EMBL" id="KZ805318">
    <property type="protein sequence ID" value="PVI04788.1"/>
    <property type="molecule type" value="Genomic_DNA"/>
</dbReference>
<dbReference type="PANTHER" id="PTHR13789">
    <property type="entry name" value="MONOOXYGENASE"/>
    <property type="match status" value="1"/>
</dbReference>
<dbReference type="Proteomes" id="UP000244855">
    <property type="component" value="Unassembled WGS sequence"/>
</dbReference>
<name>A0A2V1E2N4_9PLEO</name>
<dbReference type="PANTHER" id="PTHR13789:SF215">
    <property type="entry name" value="FAD-BINDING DOMAIN-CONTAINING PROTEIN-RELATED"/>
    <property type="match status" value="1"/>
</dbReference>
<reference evidence="7 8" key="1">
    <citation type="journal article" date="2018" name="Sci. Rep.">
        <title>Comparative genomics provides insights into the lifestyle and reveals functional heterogeneity of dark septate endophytic fungi.</title>
        <authorList>
            <person name="Knapp D.G."/>
            <person name="Nemeth J.B."/>
            <person name="Barry K."/>
            <person name="Hainaut M."/>
            <person name="Henrissat B."/>
            <person name="Johnson J."/>
            <person name="Kuo A."/>
            <person name="Lim J.H.P."/>
            <person name="Lipzen A."/>
            <person name="Nolan M."/>
            <person name="Ohm R.A."/>
            <person name="Tamas L."/>
            <person name="Grigoriev I.V."/>
            <person name="Spatafora J.W."/>
            <person name="Nagy L.G."/>
            <person name="Kovacs G.M."/>
        </authorList>
    </citation>
    <scope>NUCLEOTIDE SEQUENCE [LARGE SCALE GENOMIC DNA]</scope>
    <source>
        <strain evidence="7 8">DSE2036</strain>
    </source>
</reference>
<gene>
    <name evidence="7" type="ORF">DM02DRAFT_624581</name>
</gene>
<dbReference type="PRINTS" id="PR00420">
    <property type="entry name" value="RNGMNOXGNASE"/>
</dbReference>
<evidence type="ECO:0000259" key="6">
    <source>
        <dbReference type="Pfam" id="PF01494"/>
    </source>
</evidence>
<dbReference type="Pfam" id="PF01494">
    <property type="entry name" value="FAD_binding_3"/>
    <property type="match status" value="1"/>
</dbReference>
<evidence type="ECO:0000256" key="5">
    <source>
        <dbReference type="ARBA" id="ARBA00023033"/>
    </source>
</evidence>
<evidence type="ECO:0000313" key="8">
    <source>
        <dbReference type="Proteomes" id="UP000244855"/>
    </source>
</evidence>
<evidence type="ECO:0000256" key="2">
    <source>
        <dbReference type="ARBA" id="ARBA00022630"/>
    </source>
</evidence>
<keyword evidence="8" id="KW-1185">Reference proteome</keyword>
<dbReference type="SUPFAM" id="SSF51905">
    <property type="entry name" value="FAD/NAD(P)-binding domain"/>
    <property type="match status" value="1"/>
</dbReference>
<comment type="similarity">
    <text evidence="1">Belongs to the paxM FAD-dependent monooxygenase family.</text>
</comment>